<keyword evidence="1" id="KW-0175">Coiled coil</keyword>
<sequence>NVLFSLDEANEKIQEVEQKNRDFMDKIEVLKEGIVSVSQKKCASESKVAKASKQMREKGDMFEKLEDEKVKLEEQIKWKNEQFKHLEEAHEKLRDNLRVKKKEWDMEKSSFLDEISILETKLDSQITLSEDLQRRLESWKQALVHEQNQRSLGFKKIVIHLLL</sequence>
<dbReference type="AlphaFoldDB" id="A0A0M4JN75"/>
<feature type="non-terminal residue" evidence="2">
    <location>
        <position position="1"/>
    </location>
</feature>
<dbReference type="PANTHER" id="PTHR45287:SF4">
    <property type="entry name" value="OS03G0691500 PROTEIN"/>
    <property type="match status" value="1"/>
</dbReference>
<accession>A0A0M4JN75</accession>
<dbReference type="PANTHER" id="PTHR45287">
    <property type="entry name" value="OS03G0691500 PROTEIN"/>
    <property type="match status" value="1"/>
</dbReference>
<evidence type="ECO:0000313" key="2">
    <source>
        <dbReference type="EMBL" id="ALD61634.1"/>
    </source>
</evidence>
<dbReference type="InterPro" id="IPR040262">
    <property type="entry name" value="At4g38062-like"/>
</dbReference>
<evidence type="ECO:0000256" key="1">
    <source>
        <dbReference type="SAM" id="Coils"/>
    </source>
</evidence>
<reference evidence="2" key="1">
    <citation type="journal article" date="2015" name="Front. Plant Sci.">
        <title>Selection and validation of reference genes for quantitative real-time PCR analysis of gene expression in Cichorium intybus.</title>
        <authorList>
            <person name="Delporte M."/>
            <person name="Legrand G."/>
            <person name="Hilbert J.L."/>
            <person name="Gagneul D."/>
        </authorList>
    </citation>
    <scope>NUCLEOTIDE SEQUENCE</scope>
</reference>
<gene>
    <name evidence="2" type="primary">bHLH</name>
</gene>
<organism evidence="2">
    <name type="scientific">Cichorium intybus</name>
    <name type="common">Chicory</name>
    <dbReference type="NCBI Taxonomy" id="13427"/>
    <lineage>
        <taxon>Eukaryota</taxon>
        <taxon>Viridiplantae</taxon>
        <taxon>Streptophyta</taxon>
        <taxon>Embryophyta</taxon>
        <taxon>Tracheophyta</taxon>
        <taxon>Spermatophyta</taxon>
        <taxon>Magnoliopsida</taxon>
        <taxon>eudicotyledons</taxon>
        <taxon>Gunneridae</taxon>
        <taxon>Pentapetalae</taxon>
        <taxon>asterids</taxon>
        <taxon>campanulids</taxon>
        <taxon>Asterales</taxon>
        <taxon>Asteraceae</taxon>
        <taxon>Cichorioideae</taxon>
        <taxon>Cichorieae</taxon>
        <taxon>Cichoriinae</taxon>
        <taxon>Cichorium</taxon>
    </lineage>
</organism>
<name>A0A0M4JN75_CICIN</name>
<dbReference type="EMBL" id="KP752081">
    <property type="protein sequence ID" value="ALD61634.1"/>
    <property type="molecule type" value="mRNA"/>
</dbReference>
<feature type="coiled-coil region" evidence="1">
    <location>
        <begin position="6"/>
        <end position="103"/>
    </location>
</feature>
<proteinExistence type="evidence at transcript level"/>
<protein>
    <submittedName>
        <fullName evidence="2">Transcription factor bHLH</fullName>
    </submittedName>
</protein>